<evidence type="ECO:0000313" key="4">
    <source>
        <dbReference type="EMBL" id="KAK4804038.1"/>
    </source>
</evidence>
<reference evidence="4 5" key="1">
    <citation type="journal article" date="2023" name="Hortic Res">
        <title>Pangenome of water caltrop reveals structural variations and asymmetric subgenome divergence after allopolyploidization.</title>
        <authorList>
            <person name="Zhang X."/>
            <person name="Chen Y."/>
            <person name="Wang L."/>
            <person name="Yuan Y."/>
            <person name="Fang M."/>
            <person name="Shi L."/>
            <person name="Lu R."/>
            <person name="Comes H.P."/>
            <person name="Ma Y."/>
            <person name="Chen Y."/>
            <person name="Huang G."/>
            <person name="Zhou Y."/>
            <person name="Zheng Z."/>
            <person name="Qiu Y."/>
        </authorList>
    </citation>
    <scope>NUCLEOTIDE SEQUENCE [LARGE SCALE GENOMIC DNA]</scope>
    <source>
        <strain evidence="4">F231</strain>
    </source>
</reference>
<keyword evidence="2" id="KW-0677">Repeat</keyword>
<dbReference type="FunFam" id="2.120.10.80:FF:000007">
    <property type="entry name" value="F-box/kelch-repeat protein SKIP11"/>
    <property type="match status" value="1"/>
</dbReference>
<proteinExistence type="predicted"/>
<evidence type="ECO:0000256" key="2">
    <source>
        <dbReference type="ARBA" id="ARBA00022737"/>
    </source>
</evidence>
<dbReference type="SUPFAM" id="SSF117281">
    <property type="entry name" value="Kelch motif"/>
    <property type="match status" value="1"/>
</dbReference>
<dbReference type="InterPro" id="IPR006652">
    <property type="entry name" value="Kelch_1"/>
</dbReference>
<dbReference type="Proteomes" id="UP001346149">
    <property type="component" value="Unassembled WGS sequence"/>
</dbReference>
<dbReference type="Pfam" id="PF01344">
    <property type="entry name" value="Kelch_1"/>
    <property type="match status" value="2"/>
</dbReference>
<dbReference type="InterPro" id="IPR052439">
    <property type="entry name" value="F-box/Kelch-repeat"/>
</dbReference>
<organism evidence="4 5">
    <name type="scientific">Trapa natans</name>
    <name type="common">Water chestnut</name>
    <dbReference type="NCBI Taxonomy" id="22666"/>
    <lineage>
        <taxon>Eukaryota</taxon>
        <taxon>Viridiplantae</taxon>
        <taxon>Streptophyta</taxon>
        <taxon>Embryophyta</taxon>
        <taxon>Tracheophyta</taxon>
        <taxon>Spermatophyta</taxon>
        <taxon>Magnoliopsida</taxon>
        <taxon>eudicotyledons</taxon>
        <taxon>Gunneridae</taxon>
        <taxon>Pentapetalae</taxon>
        <taxon>rosids</taxon>
        <taxon>malvids</taxon>
        <taxon>Myrtales</taxon>
        <taxon>Lythraceae</taxon>
        <taxon>Trapa</taxon>
    </lineage>
</organism>
<dbReference type="GO" id="GO:0005634">
    <property type="term" value="C:nucleus"/>
    <property type="evidence" value="ECO:0007669"/>
    <property type="project" value="UniProtKB-ARBA"/>
</dbReference>
<sequence length="399" mass="44156">MSKEKGLEREEGGATMPIKKRGGVVDSTDPNMGGESQDADYCSEDAPPSLSDELEVLILARVPRSEYSKFSAVNKRFLSLVSSGELYKVRRDIGVREPSVFVLASGESNWWAFDRSFRSCRQLPILPSDVCFASGDKETLSAGTHLLVSGMEIDGRVTWRYELTSNRWFKGPPMNSPRGLFASATCGNHAVVAGGIRVDGNREVLRTAERYDPDGKSWVLLPSMNRRRQFCSGCYMDGKFYVIGGKSEDGQALTCAEAYDETNDKWELIPDMLKDTPISTYHSPPLVAVVNNHLYALETSLNVVRVYVKATNSWRTLGPVPIRADFNRGWGVAFKSLGNELLVIGSSSASYTGHGMSIFTCIPDPTTATTEEGRLRWEPLECSKNRSSHFIRNCCVMIA</sequence>
<feature type="region of interest" description="Disordered" evidence="3">
    <location>
        <begin position="1"/>
        <end position="45"/>
    </location>
</feature>
<keyword evidence="5" id="KW-1185">Reference proteome</keyword>
<evidence type="ECO:0000256" key="1">
    <source>
        <dbReference type="ARBA" id="ARBA00022441"/>
    </source>
</evidence>
<dbReference type="AlphaFoldDB" id="A0AAN7N537"/>
<dbReference type="InterPro" id="IPR036047">
    <property type="entry name" value="F-box-like_dom_sf"/>
</dbReference>
<dbReference type="EMBL" id="JAXQNO010000001">
    <property type="protein sequence ID" value="KAK4804038.1"/>
    <property type="molecule type" value="Genomic_DNA"/>
</dbReference>
<name>A0AAN7N537_TRANT</name>
<dbReference type="CDD" id="cd22152">
    <property type="entry name" value="F-box_AtAFR-like"/>
    <property type="match status" value="1"/>
</dbReference>
<comment type="caution">
    <text evidence="4">The sequence shown here is derived from an EMBL/GenBank/DDBJ whole genome shotgun (WGS) entry which is preliminary data.</text>
</comment>
<accession>A0AAN7N537</accession>
<dbReference type="PANTHER" id="PTHR46122">
    <property type="entry name" value="GALACTOSE OXIDASE/KELCH REPEAT PROTEIN-RELATED"/>
    <property type="match status" value="1"/>
</dbReference>
<feature type="compositionally biased region" description="Basic and acidic residues" evidence="3">
    <location>
        <begin position="1"/>
        <end position="12"/>
    </location>
</feature>
<keyword evidence="1" id="KW-0880">Kelch repeat</keyword>
<gene>
    <name evidence="4" type="ORF">SAY86_003855</name>
</gene>
<protein>
    <recommendedName>
        <fullName evidence="6">F-box/kelch-repeat protein</fullName>
    </recommendedName>
</protein>
<dbReference type="SUPFAM" id="SSF81383">
    <property type="entry name" value="F-box domain"/>
    <property type="match status" value="1"/>
</dbReference>
<dbReference type="SMART" id="SM00612">
    <property type="entry name" value="Kelch"/>
    <property type="match status" value="3"/>
</dbReference>
<dbReference type="GO" id="GO:0005829">
    <property type="term" value="C:cytosol"/>
    <property type="evidence" value="ECO:0007669"/>
    <property type="project" value="TreeGrafter"/>
</dbReference>
<evidence type="ECO:0008006" key="6">
    <source>
        <dbReference type="Google" id="ProtNLM"/>
    </source>
</evidence>
<evidence type="ECO:0000256" key="3">
    <source>
        <dbReference type="SAM" id="MobiDB-lite"/>
    </source>
</evidence>
<dbReference type="PANTHER" id="PTHR46122:SF5">
    <property type="entry name" value="F-BOX DOMAIN-CONTAINING PROTEIN"/>
    <property type="match status" value="1"/>
</dbReference>
<dbReference type="InterPro" id="IPR015915">
    <property type="entry name" value="Kelch-typ_b-propeller"/>
</dbReference>
<evidence type="ECO:0000313" key="5">
    <source>
        <dbReference type="Proteomes" id="UP001346149"/>
    </source>
</evidence>
<dbReference type="Gene3D" id="2.120.10.80">
    <property type="entry name" value="Kelch-type beta propeller"/>
    <property type="match status" value="1"/>
</dbReference>